<keyword evidence="1 2" id="KW-0103">Bromodomain</keyword>
<gene>
    <name evidence="5" type="ORF">OLEA9_A112116</name>
</gene>
<dbReference type="SUPFAM" id="SSF47370">
    <property type="entry name" value="Bromodomain"/>
    <property type="match status" value="1"/>
</dbReference>
<dbReference type="Proteomes" id="UP000594638">
    <property type="component" value="Unassembled WGS sequence"/>
</dbReference>
<dbReference type="PRINTS" id="PR00503">
    <property type="entry name" value="BROMODOMAIN"/>
</dbReference>
<feature type="compositionally biased region" description="Basic and acidic residues" evidence="3">
    <location>
        <begin position="284"/>
        <end position="300"/>
    </location>
</feature>
<comment type="caution">
    <text evidence="5">The sequence shown here is derived from an EMBL/GenBank/DDBJ whole genome shotgun (WGS) entry which is preliminary data.</text>
</comment>
<dbReference type="Pfam" id="PF00439">
    <property type="entry name" value="Bromodomain"/>
    <property type="match status" value="1"/>
</dbReference>
<dbReference type="OrthoDB" id="21449at2759"/>
<evidence type="ECO:0000256" key="2">
    <source>
        <dbReference type="PROSITE-ProRule" id="PRU00035"/>
    </source>
</evidence>
<proteinExistence type="predicted"/>
<dbReference type="PANTHER" id="PTHR46136:SF19">
    <property type="entry name" value="TRANSCRIPTION FACTOR GTE12"/>
    <property type="match status" value="1"/>
</dbReference>
<name>A0A8S0UP57_OLEEU</name>
<dbReference type="AlphaFoldDB" id="A0A8S0UP57"/>
<reference evidence="5 6" key="1">
    <citation type="submission" date="2019-12" db="EMBL/GenBank/DDBJ databases">
        <authorList>
            <person name="Alioto T."/>
            <person name="Alioto T."/>
            <person name="Gomez Garrido J."/>
        </authorList>
    </citation>
    <scope>NUCLEOTIDE SEQUENCE [LARGE SCALE GENOMIC DNA]</scope>
</reference>
<protein>
    <submittedName>
        <fullName evidence="5">Transcription factor GTE12-like</fullName>
    </submittedName>
</protein>
<dbReference type="InterPro" id="IPR001487">
    <property type="entry name" value="Bromodomain"/>
</dbReference>
<dbReference type="Gene3D" id="1.20.920.10">
    <property type="entry name" value="Bromodomain-like"/>
    <property type="match status" value="1"/>
</dbReference>
<evidence type="ECO:0000256" key="1">
    <source>
        <dbReference type="ARBA" id="ARBA00023117"/>
    </source>
</evidence>
<accession>A0A8S0UP57</accession>
<evidence type="ECO:0000259" key="4">
    <source>
        <dbReference type="PROSITE" id="PS50014"/>
    </source>
</evidence>
<evidence type="ECO:0000256" key="3">
    <source>
        <dbReference type="SAM" id="MobiDB-lite"/>
    </source>
</evidence>
<sequence length="507" mass="57576">MAAVDNTVQRSMKFKITSKGIRRELEDKSSGNMMMIVNNECRDGVNVNGKSIPVKYSKSGNSNKRKPRVILECHREKKQRAVQSFKEQYSKILRSLMGHPHGFAFNQPIDPVKLKILDYFSIISEPMDLGKIKCKLEENRYSDAEEFARDVRLTFSNAMAYNPPGNYIYNFAKELNDLFNRRWNLWKTKLNAIDEGTSLELERTIKVSLDITEGKVKPARIAQSGCSTLVKTFHKDNGNHIAFATSNRKQPFDFPAVKCAACGSLTCQCSLRCSVKPSFTDFSSKRLSDHDHSGDSKLDGGVKYPLTSQTRGLQLDSYGHECVPNEDNCQQRVSPPATTAAIDKGWTSPVNMSPKKVLRAAMLKSRFADTISRARHHALLDHGKKINPVSRQKERERLERQQYEEKARIAAENKTAVAASQMRVETELKMQRERERKEARIALEKMGKTVYFNENRDIMEFEAIIGGISIGNLRNSLEQLGLYIKDDYMEEDEVEAILQGEEGEILS</sequence>
<dbReference type="PANTHER" id="PTHR46136">
    <property type="entry name" value="TRANSCRIPTION FACTOR GTE8"/>
    <property type="match status" value="1"/>
</dbReference>
<dbReference type="InterPro" id="IPR052442">
    <property type="entry name" value="Env_Response_Regulator"/>
</dbReference>
<dbReference type="PROSITE" id="PS50014">
    <property type="entry name" value="BROMODOMAIN_2"/>
    <property type="match status" value="1"/>
</dbReference>
<dbReference type="SMART" id="SM00297">
    <property type="entry name" value="BROMO"/>
    <property type="match status" value="1"/>
</dbReference>
<feature type="region of interest" description="Disordered" evidence="3">
    <location>
        <begin position="284"/>
        <end position="303"/>
    </location>
</feature>
<evidence type="ECO:0000313" key="6">
    <source>
        <dbReference type="Proteomes" id="UP000594638"/>
    </source>
</evidence>
<keyword evidence="6" id="KW-1185">Reference proteome</keyword>
<feature type="domain" description="Bromo" evidence="4">
    <location>
        <begin position="97"/>
        <end position="169"/>
    </location>
</feature>
<dbReference type="Gramene" id="OE9A112116T1">
    <property type="protein sequence ID" value="OE9A112116C1"/>
    <property type="gene ID" value="OE9A112116"/>
</dbReference>
<evidence type="ECO:0000313" key="5">
    <source>
        <dbReference type="EMBL" id="CAA3020704.1"/>
    </source>
</evidence>
<dbReference type="EMBL" id="CACTIH010009043">
    <property type="protein sequence ID" value="CAA3020704.1"/>
    <property type="molecule type" value="Genomic_DNA"/>
</dbReference>
<organism evidence="5 6">
    <name type="scientific">Olea europaea subsp. europaea</name>
    <dbReference type="NCBI Taxonomy" id="158383"/>
    <lineage>
        <taxon>Eukaryota</taxon>
        <taxon>Viridiplantae</taxon>
        <taxon>Streptophyta</taxon>
        <taxon>Embryophyta</taxon>
        <taxon>Tracheophyta</taxon>
        <taxon>Spermatophyta</taxon>
        <taxon>Magnoliopsida</taxon>
        <taxon>eudicotyledons</taxon>
        <taxon>Gunneridae</taxon>
        <taxon>Pentapetalae</taxon>
        <taxon>asterids</taxon>
        <taxon>lamiids</taxon>
        <taxon>Lamiales</taxon>
        <taxon>Oleaceae</taxon>
        <taxon>Oleeae</taxon>
        <taxon>Olea</taxon>
    </lineage>
</organism>
<dbReference type="InterPro" id="IPR036427">
    <property type="entry name" value="Bromodomain-like_sf"/>
</dbReference>